<dbReference type="RefSeq" id="WP_198712249.1">
    <property type="nucleotide sequence ID" value="NZ_JAEILH010000007.1"/>
</dbReference>
<dbReference type="Pfam" id="PF10009">
    <property type="entry name" value="DUF2252"/>
    <property type="match status" value="1"/>
</dbReference>
<dbReference type="PANTHER" id="PTHR39441:SF1">
    <property type="entry name" value="DUF2252 DOMAIN-CONTAINING PROTEIN"/>
    <property type="match status" value="1"/>
</dbReference>
<name>A0A8I1E0L7_9PSED</name>
<proteinExistence type="predicted"/>
<reference evidence="1" key="1">
    <citation type="submission" date="2020-12" db="EMBL/GenBank/DDBJ databases">
        <title>Comparative genomic insights into the epidemiology and virulence of plant pathogenic Pseudomonads from Turkey.</title>
        <authorList>
            <person name="Dillon M."/>
            <person name="Ruiz-Bedoya T."/>
            <person name="Bendalovic-Torma C."/>
            <person name="Guttman K.M."/>
            <person name="Kwak H."/>
            <person name="Middleton M.A."/>
            <person name="Wang P.W."/>
            <person name="Horuz S."/>
            <person name="Aysan Y."/>
            <person name="Guttman D.S."/>
        </authorList>
    </citation>
    <scope>NUCLEOTIDE SEQUENCE</scope>
    <source>
        <strain evidence="1">S5_IA_3a</strain>
    </source>
</reference>
<dbReference type="AlphaFoldDB" id="A0A8I1E0L7"/>
<protein>
    <submittedName>
        <fullName evidence="1">DUF2252 family protein</fullName>
    </submittedName>
</protein>
<evidence type="ECO:0000313" key="2">
    <source>
        <dbReference type="Proteomes" id="UP000645865"/>
    </source>
</evidence>
<organism evidence="1 2">
    <name type="scientific">Pseudomonas rhodesiae</name>
    <dbReference type="NCBI Taxonomy" id="76760"/>
    <lineage>
        <taxon>Bacteria</taxon>
        <taxon>Pseudomonadati</taxon>
        <taxon>Pseudomonadota</taxon>
        <taxon>Gammaproteobacteria</taxon>
        <taxon>Pseudomonadales</taxon>
        <taxon>Pseudomonadaceae</taxon>
        <taxon>Pseudomonas</taxon>
    </lineage>
</organism>
<evidence type="ECO:0000313" key="1">
    <source>
        <dbReference type="EMBL" id="MBI6622754.1"/>
    </source>
</evidence>
<dbReference type="PANTHER" id="PTHR39441">
    <property type="entry name" value="DUF2252 DOMAIN-CONTAINING PROTEIN"/>
    <property type="match status" value="1"/>
</dbReference>
<dbReference type="Proteomes" id="UP000645865">
    <property type="component" value="Unassembled WGS sequence"/>
</dbReference>
<accession>A0A8I1E0L7</accession>
<dbReference type="EMBL" id="JAEILH010000007">
    <property type="protein sequence ID" value="MBI6622754.1"/>
    <property type="molecule type" value="Genomic_DNA"/>
</dbReference>
<dbReference type="InterPro" id="IPR018721">
    <property type="entry name" value="DUF2252"/>
</dbReference>
<comment type="caution">
    <text evidence="1">The sequence shown here is derived from an EMBL/GenBank/DDBJ whole genome shotgun (WGS) entry which is preliminary data.</text>
</comment>
<gene>
    <name evidence="1" type="ORF">YA0853_03630</name>
</gene>
<sequence length="309" mass="34758">MKIPRPSARMPHLTQLRNLKMARSAHAYVRGSTVQFYEWLHSLPGRRLPHGPAIWICGDCHAGNLGPTGDNNGRIDMHIRDLDQTVPLGKHFWSLSRAEKSALEHVCASDDIHQLVTSLKGRPKDAKVELLDSAYWVKGCSSLGLMRYAVLLGVGDKDDQEYCLIDIKEAVGAAAPRAPRAKMPRDNGRRVVEGARHLSPGLGERMVATRFLDHGFFIRELLPQDMKLELDELSETDAMHAAGYLARVVGIAHARQMDRATRKAWMAVLQENRTRQLDAPSWLWTSVVQLVGSHEQGYLNHCRRYALEH</sequence>